<keyword evidence="2" id="KW-1185">Reference proteome</keyword>
<evidence type="ECO:0000313" key="2">
    <source>
        <dbReference type="Proteomes" id="UP001227126"/>
    </source>
</evidence>
<name>A0ABT7FL02_9RHOB</name>
<gene>
    <name evidence="1" type="ORF">QO034_22520</name>
</gene>
<dbReference type="Proteomes" id="UP001227126">
    <property type="component" value="Unassembled WGS sequence"/>
</dbReference>
<comment type="caution">
    <text evidence="1">The sequence shown here is derived from an EMBL/GenBank/DDBJ whole genome shotgun (WGS) entry which is preliminary data.</text>
</comment>
<protein>
    <submittedName>
        <fullName evidence="1">Helix-turn-helix domain-containing protein</fullName>
    </submittedName>
</protein>
<sequence length="78" mass="8394">MDDDGEASVAVGAEESRRAAVLRPLVQAYLNGTGSLESGINDAVWELGVSRATVWRWIKRLAEEGGRTSALAPRKRGL</sequence>
<dbReference type="EMBL" id="JASNJE010000056">
    <property type="protein sequence ID" value="MDK3075832.1"/>
    <property type="molecule type" value="Genomic_DNA"/>
</dbReference>
<reference evidence="1 2" key="1">
    <citation type="submission" date="2023-05" db="EMBL/GenBank/DDBJ databases">
        <title>Sedimentitalea sp. nov. JM2-8.</title>
        <authorList>
            <person name="Huang J."/>
        </authorList>
    </citation>
    <scope>NUCLEOTIDE SEQUENCE [LARGE SCALE GENOMIC DNA]</scope>
    <source>
        <strain evidence="1 2">JM2-8</strain>
    </source>
</reference>
<evidence type="ECO:0000313" key="1">
    <source>
        <dbReference type="EMBL" id="MDK3075832.1"/>
    </source>
</evidence>
<accession>A0ABT7FL02</accession>
<proteinExistence type="predicted"/>
<organism evidence="1 2">
    <name type="scientific">Sedimentitalea xiamensis</name>
    <dbReference type="NCBI Taxonomy" id="3050037"/>
    <lineage>
        <taxon>Bacteria</taxon>
        <taxon>Pseudomonadati</taxon>
        <taxon>Pseudomonadota</taxon>
        <taxon>Alphaproteobacteria</taxon>
        <taxon>Rhodobacterales</taxon>
        <taxon>Paracoccaceae</taxon>
        <taxon>Sedimentitalea</taxon>
    </lineage>
</organism>